<accession>A0A6S7IVY8</accession>
<dbReference type="PANTHER" id="PTHR21661">
    <property type="entry name" value="EPOXIDE HYDROLASE 1-RELATED"/>
    <property type="match status" value="1"/>
</dbReference>
<dbReference type="GO" id="GO:0004301">
    <property type="term" value="F:epoxide hydrolase activity"/>
    <property type="evidence" value="ECO:0007669"/>
    <property type="project" value="TreeGrafter"/>
</dbReference>
<dbReference type="Proteomes" id="UP001152795">
    <property type="component" value="Unassembled WGS sequence"/>
</dbReference>
<keyword evidence="4" id="KW-1185">Reference proteome</keyword>
<dbReference type="InterPro" id="IPR029058">
    <property type="entry name" value="AB_hydrolase_fold"/>
</dbReference>
<dbReference type="AlphaFoldDB" id="A0A6S7IVY8"/>
<organism evidence="3 4">
    <name type="scientific">Paramuricea clavata</name>
    <name type="common">Red gorgonian</name>
    <name type="synonym">Violescent sea-whip</name>
    <dbReference type="NCBI Taxonomy" id="317549"/>
    <lineage>
        <taxon>Eukaryota</taxon>
        <taxon>Metazoa</taxon>
        <taxon>Cnidaria</taxon>
        <taxon>Anthozoa</taxon>
        <taxon>Octocorallia</taxon>
        <taxon>Malacalcyonacea</taxon>
        <taxon>Plexauridae</taxon>
        <taxon>Paramuricea</taxon>
    </lineage>
</organism>
<dbReference type="Gene3D" id="3.40.50.1820">
    <property type="entry name" value="alpha/beta hydrolase"/>
    <property type="match status" value="1"/>
</dbReference>
<reference evidence="3" key="1">
    <citation type="submission" date="2020-04" db="EMBL/GenBank/DDBJ databases">
        <authorList>
            <person name="Alioto T."/>
            <person name="Alioto T."/>
            <person name="Gomez Garrido J."/>
        </authorList>
    </citation>
    <scope>NUCLEOTIDE SEQUENCE</scope>
    <source>
        <strain evidence="3">A484AB</strain>
    </source>
</reference>
<evidence type="ECO:0000256" key="2">
    <source>
        <dbReference type="ARBA" id="ARBA00022801"/>
    </source>
</evidence>
<gene>
    <name evidence="3" type="ORF">PACLA_8A068988</name>
</gene>
<comment type="similarity">
    <text evidence="1">Belongs to the peptidase S33 family.</text>
</comment>
<evidence type="ECO:0000313" key="3">
    <source>
        <dbReference type="EMBL" id="CAB4021916.1"/>
    </source>
</evidence>
<evidence type="ECO:0000256" key="1">
    <source>
        <dbReference type="ARBA" id="ARBA00010088"/>
    </source>
</evidence>
<dbReference type="EMBL" id="CACRXK020011706">
    <property type="protein sequence ID" value="CAB4021916.1"/>
    <property type="molecule type" value="Genomic_DNA"/>
</dbReference>
<sequence length="162" mass="18338">MVFLLVLLVTKPESIGVAMNDSPVGLANYILEKFFIWSGCETDESFACLESKFSKDELLTNIMLYWLTGSMPSALRLYRENMLDKSFVCPIPVPTGLANFPHMLVEPPQAWLHRAFPNIVQFTEMPLGGHFAAFQEPQLLADDVWKFVRKVENSPKTKTKAP</sequence>
<dbReference type="GO" id="GO:0097176">
    <property type="term" value="P:epoxide metabolic process"/>
    <property type="evidence" value="ECO:0007669"/>
    <property type="project" value="TreeGrafter"/>
</dbReference>
<evidence type="ECO:0000313" key="4">
    <source>
        <dbReference type="Proteomes" id="UP001152795"/>
    </source>
</evidence>
<comment type="caution">
    <text evidence="3">The sequence shown here is derived from an EMBL/GenBank/DDBJ whole genome shotgun (WGS) entry which is preliminary data.</text>
</comment>
<dbReference type="PANTHER" id="PTHR21661:SF35">
    <property type="entry name" value="EPOXIDE HYDROLASE"/>
    <property type="match status" value="1"/>
</dbReference>
<proteinExistence type="inferred from homology"/>
<dbReference type="OrthoDB" id="7130006at2759"/>
<dbReference type="SUPFAM" id="SSF53474">
    <property type="entry name" value="alpha/beta-Hydrolases"/>
    <property type="match status" value="1"/>
</dbReference>
<protein>
    <submittedName>
        <fullName evidence="3">Epoxide hydrolase 1-like</fullName>
    </submittedName>
</protein>
<name>A0A6S7IVY8_PARCT</name>
<keyword evidence="2 3" id="KW-0378">Hydrolase</keyword>